<feature type="compositionally biased region" description="Low complexity" evidence="3">
    <location>
        <begin position="61"/>
        <end position="70"/>
    </location>
</feature>
<dbReference type="Proteomes" id="UP001444661">
    <property type="component" value="Unassembled WGS sequence"/>
</dbReference>
<evidence type="ECO:0000256" key="3">
    <source>
        <dbReference type="SAM" id="MobiDB-lite"/>
    </source>
</evidence>
<keyword evidence="2" id="KW-0539">Nucleus</keyword>
<comment type="caution">
    <text evidence="4">The sequence shown here is derived from an EMBL/GenBank/DDBJ whole genome shotgun (WGS) entry which is preliminary data.</text>
</comment>
<dbReference type="Gene3D" id="1.20.5.170">
    <property type="match status" value="1"/>
</dbReference>
<dbReference type="CDD" id="cd14688">
    <property type="entry name" value="bZIP_YAP"/>
    <property type="match status" value="1"/>
</dbReference>
<dbReference type="SUPFAM" id="SSF57959">
    <property type="entry name" value="Leucine zipper domain"/>
    <property type="match status" value="1"/>
</dbReference>
<feature type="compositionally biased region" description="Basic and acidic residues" evidence="3">
    <location>
        <begin position="71"/>
        <end position="83"/>
    </location>
</feature>
<dbReference type="EMBL" id="JAQQWK010000001">
    <property type="protein sequence ID" value="KAK8056952.1"/>
    <property type="molecule type" value="Genomic_DNA"/>
</dbReference>
<dbReference type="PANTHER" id="PTHR40621:SF6">
    <property type="entry name" value="AP-1-LIKE TRANSCRIPTION FACTOR YAP1-RELATED"/>
    <property type="match status" value="1"/>
</dbReference>
<evidence type="ECO:0000313" key="5">
    <source>
        <dbReference type="Proteomes" id="UP001444661"/>
    </source>
</evidence>
<evidence type="ECO:0000256" key="2">
    <source>
        <dbReference type="ARBA" id="ARBA00023242"/>
    </source>
</evidence>
<organism evidence="4 5">
    <name type="scientific">Apiospora rasikravindrae</name>
    <dbReference type="NCBI Taxonomy" id="990691"/>
    <lineage>
        <taxon>Eukaryota</taxon>
        <taxon>Fungi</taxon>
        <taxon>Dikarya</taxon>
        <taxon>Ascomycota</taxon>
        <taxon>Pezizomycotina</taxon>
        <taxon>Sordariomycetes</taxon>
        <taxon>Xylariomycetidae</taxon>
        <taxon>Amphisphaeriales</taxon>
        <taxon>Apiosporaceae</taxon>
        <taxon>Apiospora</taxon>
    </lineage>
</organism>
<dbReference type="PANTHER" id="PTHR40621">
    <property type="entry name" value="TRANSCRIPTION FACTOR KAPC-RELATED"/>
    <property type="match status" value="1"/>
</dbReference>
<proteinExistence type="predicted"/>
<accession>A0ABR1UDH0</accession>
<feature type="region of interest" description="Disordered" evidence="3">
    <location>
        <begin position="1"/>
        <end position="89"/>
    </location>
</feature>
<keyword evidence="5" id="KW-1185">Reference proteome</keyword>
<gene>
    <name evidence="4" type="ORF">PG993_002179</name>
</gene>
<evidence type="ECO:0008006" key="6">
    <source>
        <dbReference type="Google" id="ProtNLM"/>
    </source>
</evidence>
<name>A0ABR1UDH0_9PEZI</name>
<protein>
    <recommendedName>
        <fullName evidence="6">BZIP domain-containing protein</fullName>
    </recommendedName>
</protein>
<sequence length="464" mass="50114">MATQSQGDHDDRDDDGSSLRPSFTKFWKRLKPKSGPRRNFTFVSANPGLPNAGSESEALRQQQQQQQQQQRHGESLDKAEARRAQVRRAQIQHRQRKVDYAKGLETDIVRLRDAIEGCKVDCRELAGDNRGMREQLASVAMVTGPPAQQRQQGPLGTEYTDQSVMSGIECSAMMMIPESSITGIANPRPPTDGFAGDADPAVVWAASSLPSLEPHRMAYLNVDENLGSPAFQVTRGTMADQEGYAGSAEEIQALSIMLGGTVDQAELAQGPDEETYRAINFILALEHTCWDHFTAAHSQLCDGIQPPSANPAVTSCSAGDVDDAYHGHALMVSAMALQQAPGSVLRGLENVAAAAAATGPISSPKEIPRANTGNSLAWRATGLTLESLHGLASTLNPPDLELAPVQAWFEMVREYGQEAVLDDDGRVLDTLIAELRGMVKCLSFGAVIERAAFDDVLRKVLGDR</sequence>
<evidence type="ECO:0000256" key="1">
    <source>
        <dbReference type="ARBA" id="ARBA00004123"/>
    </source>
</evidence>
<comment type="subcellular location">
    <subcellularLocation>
        <location evidence="1">Nucleus</location>
    </subcellularLocation>
</comment>
<evidence type="ECO:0000313" key="4">
    <source>
        <dbReference type="EMBL" id="KAK8056952.1"/>
    </source>
</evidence>
<dbReference type="InterPro" id="IPR050936">
    <property type="entry name" value="AP-1-like"/>
</dbReference>
<reference evidence="4 5" key="1">
    <citation type="submission" date="2023-01" db="EMBL/GenBank/DDBJ databases">
        <title>Analysis of 21 Apiospora genomes using comparative genomics revels a genus with tremendous synthesis potential of carbohydrate active enzymes and secondary metabolites.</title>
        <authorList>
            <person name="Sorensen T."/>
        </authorList>
    </citation>
    <scope>NUCLEOTIDE SEQUENCE [LARGE SCALE GENOMIC DNA]</scope>
    <source>
        <strain evidence="4 5">CBS 33761</strain>
    </source>
</reference>
<feature type="compositionally biased region" description="Basic residues" evidence="3">
    <location>
        <begin position="26"/>
        <end position="36"/>
    </location>
</feature>
<dbReference type="InterPro" id="IPR046347">
    <property type="entry name" value="bZIP_sf"/>
</dbReference>